<proteinExistence type="predicted"/>
<dbReference type="EMBL" id="JBHSZH010000005">
    <property type="protein sequence ID" value="MFC7080692.1"/>
    <property type="molecule type" value="Genomic_DNA"/>
</dbReference>
<keyword evidence="3" id="KW-1185">Reference proteome</keyword>
<evidence type="ECO:0000313" key="3">
    <source>
        <dbReference type="Proteomes" id="UP001596407"/>
    </source>
</evidence>
<protein>
    <submittedName>
        <fullName evidence="2">Uncharacterized protein</fullName>
    </submittedName>
</protein>
<gene>
    <name evidence="2" type="ORF">ACFQJ6_11815</name>
</gene>
<accession>A0ABD5WJF8</accession>
<dbReference type="Gene3D" id="3.20.20.390">
    <property type="entry name" value="FMN-linked oxidoreductases"/>
    <property type="match status" value="1"/>
</dbReference>
<sequence>MTSLDGAARSLGRVGRGMTLAARTVLPVDTNPVPADWTHVTKVDPENAKKLPLLYPVYLRHTSAVSVGGSADVTARNTEETFDLLAPASVPVFHEPSGPRHVTPGPASGPTCSPFPRC</sequence>
<comment type="caution">
    <text evidence="2">The sequence shown here is derived from an EMBL/GenBank/DDBJ whole genome shotgun (WGS) entry which is preliminary data.</text>
</comment>
<dbReference type="Proteomes" id="UP001596407">
    <property type="component" value="Unassembled WGS sequence"/>
</dbReference>
<evidence type="ECO:0000313" key="2">
    <source>
        <dbReference type="EMBL" id="MFC7080692.1"/>
    </source>
</evidence>
<dbReference type="InterPro" id="IPR038597">
    <property type="entry name" value="GGGP/HepGP_synthase_sf"/>
</dbReference>
<feature type="region of interest" description="Disordered" evidence="1">
    <location>
        <begin position="95"/>
        <end position="118"/>
    </location>
</feature>
<evidence type="ECO:0000256" key="1">
    <source>
        <dbReference type="SAM" id="MobiDB-lite"/>
    </source>
</evidence>
<dbReference type="AlphaFoldDB" id="A0ABD5WJF8"/>
<reference evidence="2 3" key="1">
    <citation type="journal article" date="2019" name="Int. J. Syst. Evol. Microbiol.">
        <title>The Global Catalogue of Microorganisms (GCM) 10K type strain sequencing project: providing services to taxonomists for standard genome sequencing and annotation.</title>
        <authorList>
            <consortium name="The Broad Institute Genomics Platform"/>
            <consortium name="The Broad Institute Genome Sequencing Center for Infectious Disease"/>
            <person name="Wu L."/>
            <person name="Ma J."/>
        </authorList>
    </citation>
    <scope>NUCLEOTIDE SEQUENCE [LARGE SCALE GENOMIC DNA]</scope>
    <source>
        <strain evidence="2 3">DT72</strain>
    </source>
</reference>
<dbReference type="RefSeq" id="WP_382209828.1">
    <property type="nucleotide sequence ID" value="NZ_JBHSZH010000005.1"/>
</dbReference>
<organism evidence="2 3">
    <name type="scientific">Halorussus caseinilyticus</name>
    <dbReference type="NCBI Taxonomy" id="3034025"/>
    <lineage>
        <taxon>Archaea</taxon>
        <taxon>Methanobacteriati</taxon>
        <taxon>Methanobacteriota</taxon>
        <taxon>Stenosarchaea group</taxon>
        <taxon>Halobacteria</taxon>
        <taxon>Halobacteriales</taxon>
        <taxon>Haladaptataceae</taxon>
        <taxon>Halorussus</taxon>
    </lineage>
</organism>
<name>A0ABD5WJF8_9EURY</name>